<dbReference type="AlphaFoldDB" id="A0A6H5HIQ9"/>
<proteinExistence type="predicted"/>
<keyword evidence="3" id="KW-1185">Reference proteome</keyword>
<feature type="non-terminal residue" evidence="2">
    <location>
        <position position="1"/>
    </location>
</feature>
<reference evidence="2 3" key="1">
    <citation type="submission" date="2020-02" db="EMBL/GenBank/DDBJ databases">
        <authorList>
            <person name="Ferguson B K."/>
        </authorList>
    </citation>
    <scope>NUCLEOTIDE SEQUENCE [LARGE SCALE GENOMIC DNA]</scope>
</reference>
<dbReference type="EMBL" id="CADCXU010027042">
    <property type="protein sequence ID" value="CAB0013902.1"/>
    <property type="molecule type" value="Genomic_DNA"/>
</dbReference>
<name>A0A6H5HIQ9_9HEMI</name>
<feature type="compositionally biased region" description="Low complexity" evidence="1">
    <location>
        <begin position="152"/>
        <end position="163"/>
    </location>
</feature>
<feature type="region of interest" description="Disordered" evidence="1">
    <location>
        <begin position="145"/>
        <end position="206"/>
    </location>
</feature>
<feature type="compositionally biased region" description="Basic and acidic residues" evidence="1">
    <location>
        <begin position="177"/>
        <end position="188"/>
    </location>
</feature>
<sequence>KNLMIQCGRYGSLPPGALSPDSELLAAKFRRSGSERLRDGAKAFLKRVESLKSRRRKRPQRDGVVISGPQVVDVASMERRMRDLNCVDVTPPESPIDIRGSRRFLARPDVDSGALSDSELPWRQQNYYKDANSNKVLDFSEIRGGSAKERLSPSSRSTSLSSTPDRDTFRSGRAFRKPPEITVFKENDMESAESSSALADSDSDTTPRTKYVPIFAFFCQNMKLNCMETFGMDSK</sequence>
<protein>
    <submittedName>
        <fullName evidence="2">Uncharacterized protein</fullName>
    </submittedName>
</protein>
<dbReference type="OrthoDB" id="10003330at2759"/>
<evidence type="ECO:0000256" key="1">
    <source>
        <dbReference type="SAM" id="MobiDB-lite"/>
    </source>
</evidence>
<accession>A0A6H5HIQ9</accession>
<evidence type="ECO:0000313" key="2">
    <source>
        <dbReference type="EMBL" id="CAB0013902.1"/>
    </source>
</evidence>
<dbReference type="Proteomes" id="UP000479000">
    <property type="component" value="Unassembled WGS sequence"/>
</dbReference>
<gene>
    <name evidence="2" type="ORF">NTEN_LOCUS18446</name>
</gene>
<organism evidence="2 3">
    <name type="scientific">Nesidiocoris tenuis</name>
    <dbReference type="NCBI Taxonomy" id="355587"/>
    <lineage>
        <taxon>Eukaryota</taxon>
        <taxon>Metazoa</taxon>
        <taxon>Ecdysozoa</taxon>
        <taxon>Arthropoda</taxon>
        <taxon>Hexapoda</taxon>
        <taxon>Insecta</taxon>
        <taxon>Pterygota</taxon>
        <taxon>Neoptera</taxon>
        <taxon>Paraneoptera</taxon>
        <taxon>Hemiptera</taxon>
        <taxon>Heteroptera</taxon>
        <taxon>Panheteroptera</taxon>
        <taxon>Cimicomorpha</taxon>
        <taxon>Miridae</taxon>
        <taxon>Dicyphina</taxon>
        <taxon>Nesidiocoris</taxon>
    </lineage>
</organism>
<evidence type="ECO:0000313" key="3">
    <source>
        <dbReference type="Proteomes" id="UP000479000"/>
    </source>
</evidence>